<comment type="catalytic activity">
    <reaction evidence="6">
        <text>3-(methylsulfanyl)propanoyl-CoA + oxidized [electron-transfer flavoprotein] + H(+) = 3-(methylsulfanyl)acryloyl-CoA + reduced [electron-transfer flavoprotein]</text>
        <dbReference type="Rhea" id="RHEA:52612"/>
        <dbReference type="Rhea" id="RHEA-COMP:10685"/>
        <dbReference type="Rhea" id="RHEA-COMP:10686"/>
        <dbReference type="ChEBI" id="CHEBI:15378"/>
        <dbReference type="ChEBI" id="CHEBI:57692"/>
        <dbReference type="ChEBI" id="CHEBI:58307"/>
        <dbReference type="ChEBI" id="CHEBI:82815"/>
        <dbReference type="ChEBI" id="CHEBI:84994"/>
        <dbReference type="EC" id="1.3.99.41"/>
    </reaction>
    <physiologicalReaction direction="left-to-right" evidence="6">
        <dbReference type="Rhea" id="RHEA:52613"/>
    </physiologicalReaction>
</comment>
<dbReference type="SUPFAM" id="SSF56645">
    <property type="entry name" value="Acyl-CoA dehydrogenase NM domain-like"/>
    <property type="match status" value="1"/>
</dbReference>
<comment type="caution">
    <text evidence="15">The sequence shown here is derived from an EMBL/GenBank/DDBJ whole genome shotgun (WGS) entry which is preliminary data.</text>
</comment>
<dbReference type="InterPro" id="IPR037069">
    <property type="entry name" value="AcylCoA_DH/ox_N_sf"/>
</dbReference>
<reference evidence="15 16" key="1">
    <citation type="submission" date="2018-11" db="EMBL/GenBank/DDBJ databases">
        <title>Genomic Encyclopedia of Type Strains, Phase IV (KMG-IV): sequencing the most valuable type-strain genomes for metagenomic binning, comparative biology and taxonomic classification.</title>
        <authorList>
            <person name="Goeker M."/>
        </authorList>
    </citation>
    <scope>NUCLEOTIDE SEQUENCE [LARGE SCALE GENOMIC DNA]</scope>
    <source>
        <strain evidence="15 16">DSM 22027</strain>
    </source>
</reference>
<dbReference type="EMBL" id="RJVA01000014">
    <property type="protein sequence ID" value="ROQ90814.1"/>
    <property type="molecule type" value="Genomic_DNA"/>
</dbReference>
<evidence type="ECO:0000259" key="11">
    <source>
        <dbReference type="Pfam" id="PF00441"/>
    </source>
</evidence>
<dbReference type="Proteomes" id="UP000276223">
    <property type="component" value="Unassembled WGS sequence"/>
</dbReference>
<keyword evidence="4 10" id="KW-0285">Flavoprotein</keyword>
<keyword evidence="16" id="KW-1185">Reference proteome</keyword>
<feature type="domain" description="Acetyl-CoA dehydrogenase-like C-terminal" evidence="14">
    <location>
        <begin position="479"/>
        <end position="611"/>
    </location>
</feature>
<evidence type="ECO:0000256" key="9">
    <source>
        <dbReference type="ARBA" id="ARBA00069043"/>
    </source>
</evidence>
<comment type="function">
    <text evidence="7">Involved in the assimilation of dimethylsulphoniopropionate (DMSP), an important compound in the fixation of carbon in marine phytoplankton, by mediating the conversion of 3-(methylthio)propanoyl-CoA (MMPA-CoA) to 3-(methylthio)acryloyl-CoA (MTA-CoA).</text>
</comment>
<evidence type="ECO:0000256" key="10">
    <source>
        <dbReference type="RuleBase" id="RU362125"/>
    </source>
</evidence>
<dbReference type="Pfam" id="PF00441">
    <property type="entry name" value="Acyl-CoA_dh_1"/>
    <property type="match status" value="1"/>
</dbReference>
<evidence type="ECO:0000259" key="13">
    <source>
        <dbReference type="Pfam" id="PF02771"/>
    </source>
</evidence>
<dbReference type="Gene3D" id="2.40.110.10">
    <property type="entry name" value="Butyryl-CoA Dehydrogenase, subunit A, domain 2"/>
    <property type="match status" value="1"/>
</dbReference>
<evidence type="ECO:0000259" key="14">
    <source>
        <dbReference type="Pfam" id="PF12806"/>
    </source>
</evidence>
<dbReference type="FunFam" id="2.40.110.10:FF:000031">
    <property type="entry name" value="Acyl-CoA dehydrogenase, putative"/>
    <property type="match status" value="1"/>
</dbReference>
<dbReference type="InterPro" id="IPR046373">
    <property type="entry name" value="Acyl-CoA_Oxase/DH_mid-dom_sf"/>
</dbReference>
<keyword evidence="10" id="KW-0560">Oxidoreductase</keyword>
<dbReference type="InterPro" id="IPR009075">
    <property type="entry name" value="AcylCo_DH/oxidase_C"/>
</dbReference>
<evidence type="ECO:0000256" key="5">
    <source>
        <dbReference type="ARBA" id="ARBA00022827"/>
    </source>
</evidence>
<comment type="subunit">
    <text evidence="3">Homotetramer.</text>
</comment>
<dbReference type="OrthoDB" id="9765339at2"/>
<dbReference type="AlphaFoldDB" id="A0A3N1UHS5"/>
<comment type="similarity">
    <text evidence="2 10">Belongs to the acyl-CoA dehydrogenase family.</text>
</comment>
<evidence type="ECO:0000256" key="8">
    <source>
        <dbReference type="ARBA" id="ARBA00066694"/>
    </source>
</evidence>
<dbReference type="Gene3D" id="1.10.540.10">
    <property type="entry name" value="Acyl-CoA dehydrogenase/oxidase, N-terminal domain"/>
    <property type="match status" value="1"/>
</dbReference>
<evidence type="ECO:0000313" key="15">
    <source>
        <dbReference type="EMBL" id="ROQ90814.1"/>
    </source>
</evidence>
<feature type="domain" description="Acyl-CoA dehydrogenase/oxidase N-terminal" evidence="13">
    <location>
        <begin position="38"/>
        <end position="156"/>
    </location>
</feature>
<name>A0A3N1UHS5_9BACT</name>
<keyword evidence="5 10" id="KW-0274">FAD</keyword>
<dbReference type="InterPro" id="IPR025878">
    <property type="entry name" value="Acyl-CoA_dh-like_C_dom"/>
</dbReference>
<dbReference type="InterPro" id="IPR009100">
    <property type="entry name" value="AcylCoA_DH/oxidase_NM_dom_sf"/>
</dbReference>
<evidence type="ECO:0000256" key="3">
    <source>
        <dbReference type="ARBA" id="ARBA00011881"/>
    </source>
</evidence>
<dbReference type="Pfam" id="PF02771">
    <property type="entry name" value="Acyl-CoA_dh_N"/>
    <property type="match status" value="1"/>
</dbReference>
<dbReference type="EC" id="1.3.99.41" evidence="8"/>
<evidence type="ECO:0000256" key="2">
    <source>
        <dbReference type="ARBA" id="ARBA00009347"/>
    </source>
</evidence>
<evidence type="ECO:0000256" key="1">
    <source>
        <dbReference type="ARBA" id="ARBA00001974"/>
    </source>
</evidence>
<dbReference type="InterPro" id="IPR036250">
    <property type="entry name" value="AcylCo_DH-like_C"/>
</dbReference>
<feature type="domain" description="Acyl-CoA dehydrogenase/oxidase C-terminal" evidence="11">
    <location>
        <begin position="282"/>
        <end position="450"/>
    </location>
</feature>
<dbReference type="PANTHER" id="PTHR42803">
    <property type="entry name" value="ACYL-COA DEHYDROGENASE"/>
    <property type="match status" value="1"/>
</dbReference>
<dbReference type="InterPro" id="IPR052166">
    <property type="entry name" value="Diverse_Acyl-CoA_DH"/>
</dbReference>
<dbReference type="SUPFAM" id="SSF47203">
    <property type="entry name" value="Acyl-CoA dehydrogenase C-terminal domain-like"/>
    <property type="match status" value="1"/>
</dbReference>
<evidence type="ECO:0000256" key="4">
    <source>
        <dbReference type="ARBA" id="ARBA00022630"/>
    </source>
</evidence>
<comment type="cofactor">
    <cofactor evidence="1 10">
        <name>FAD</name>
        <dbReference type="ChEBI" id="CHEBI:57692"/>
    </cofactor>
</comment>
<dbReference type="GO" id="GO:0016627">
    <property type="term" value="F:oxidoreductase activity, acting on the CH-CH group of donors"/>
    <property type="evidence" value="ECO:0007669"/>
    <property type="project" value="InterPro"/>
</dbReference>
<organism evidence="15 16">
    <name type="scientific">Desulfosoma caldarium</name>
    <dbReference type="NCBI Taxonomy" id="610254"/>
    <lineage>
        <taxon>Bacteria</taxon>
        <taxon>Pseudomonadati</taxon>
        <taxon>Thermodesulfobacteriota</taxon>
        <taxon>Syntrophobacteria</taxon>
        <taxon>Syntrophobacterales</taxon>
        <taxon>Syntrophobacteraceae</taxon>
        <taxon>Desulfosoma</taxon>
    </lineage>
</organism>
<evidence type="ECO:0000256" key="7">
    <source>
        <dbReference type="ARBA" id="ARBA00058683"/>
    </source>
</evidence>
<protein>
    <recommendedName>
        <fullName evidence="9">3-methylmercaptopropionyl-CoA dehydrogenase</fullName>
        <ecNumber evidence="8">1.3.99.41</ecNumber>
    </recommendedName>
</protein>
<accession>A0A3N1UHS5</accession>
<dbReference type="PANTHER" id="PTHR42803:SF3">
    <property type="entry name" value="ACYL-COA DEHYDROGENASE-RELATED"/>
    <property type="match status" value="1"/>
</dbReference>
<proteinExistence type="inferred from homology"/>
<dbReference type="InterPro" id="IPR013786">
    <property type="entry name" value="AcylCoA_DH/ox_N"/>
</dbReference>
<feature type="domain" description="Acyl-CoA oxidase/dehydrogenase middle" evidence="12">
    <location>
        <begin position="161"/>
        <end position="267"/>
    </location>
</feature>
<gene>
    <name evidence="15" type="ORF">EDC27_2708</name>
</gene>
<dbReference type="Gene3D" id="1.20.140.10">
    <property type="entry name" value="Butyryl-CoA Dehydrogenase, subunit A, domain 3"/>
    <property type="match status" value="1"/>
</dbReference>
<evidence type="ECO:0000259" key="12">
    <source>
        <dbReference type="Pfam" id="PF02770"/>
    </source>
</evidence>
<evidence type="ECO:0000256" key="6">
    <source>
        <dbReference type="ARBA" id="ARBA00051388"/>
    </source>
</evidence>
<sequence length="619" mass="69313">MKLLVDVRDLKFVLYEQLNVEDLCKYPLFSEYSKEMFDMALEQAEKLAEQEFYPTNKKGDKEGCRFENGLVKVPESFHRPYRLYCEGGWLAMADDPEVGGQGFPFIISNACVEFFAAANWALLMYPGLTHGAARLLKKYGTPELQEKYMYKMFSGEWGGTMCLTEAGAGSDVGNLRTRAVPQGDGTYKIEGQKIFISSGMHDLTENIVHMVLARIEGAPKGTKGISIFLVPRFLVDDNGNLVDNDVNCGGIEHKMGIHGSATCVLNFGENGKCLGYLMGEPNKGMRIMFDMMNEARLFVGMQGLAHASAAYLHALQYARERVQGTPVEKMKDPGAERVAIINHPDVRRMLMFMKSSTEGLRALMHLAAYCLDRVQVAETDEERDLYQGYVDLLIPICKSMGSDLGFRVCETAVQVYGGYGYTSEYPVDQFLRDCKIASIYEGTNGIQALDLVGRKIAMKRGLLFKNAVKFSTELTAKFRKNYRMREMLEIYDEAAESLIQVTKFFGLKGMTDEFHVPILYAKPYLDLFGDVTLGLLLLWQAYIADRKLYEIYADHGAKDDKARQAVVASNRSAAFYAGKIASAKFWMFQVLTQAAGKARAIMTSDKSPLEIPEEGFALV</sequence>
<evidence type="ECO:0000313" key="16">
    <source>
        <dbReference type="Proteomes" id="UP000276223"/>
    </source>
</evidence>
<dbReference type="InterPro" id="IPR006091">
    <property type="entry name" value="Acyl-CoA_Oxase/DH_mid-dom"/>
</dbReference>
<dbReference type="GO" id="GO:0050660">
    <property type="term" value="F:flavin adenine dinucleotide binding"/>
    <property type="evidence" value="ECO:0007669"/>
    <property type="project" value="InterPro"/>
</dbReference>
<dbReference type="Pfam" id="PF12806">
    <property type="entry name" value="Acyl-CoA_dh_C"/>
    <property type="match status" value="1"/>
</dbReference>
<dbReference type="Pfam" id="PF02770">
    <property type="entry name" value="Acyl-CoA_dh_M"/>
    <property type="match status" value="1"/>
</dbReference>
<dbReference type="RefSeq" id="WP_123291154.1">
    <property type="nucleotide sequence ID" value="NZ_RJVA01000014.1"/>
</dbReference>